<dbReference type="EMBL" id="JAALDL010000002">
    <property type="protein sequence ID" value="NGN96827.1"/>
    <property type="molecule type" value="Genomic_DNA"/>
</dbReference>
<organism evidence="1 2">
    <name type="scientific">Grimontia sedimenti</name>
    <dbReference type="NCBI Taxonomy" id="2711294"/>
    <lineage>
        <taxon>Bacteria</taxon>
        <taxon>Pseudomonadati</taxon>
        <taxon>Pseudomonadota</taxon>
        <taxon>Gammaproteobacteria</taxon>
        <taxon>Vibrionales</taxon>
        <taxon>Vibrionaceae</taxon>
        <taxon>Grimontia</taxon>
    </lineage>
</organism>
<dbReference type="NCBIfam" id="NF033682">
    <property type="entry name" value="retention_LapA"/>
    <property type="match status" value="1"/>
</dbReference>
<accession>A0A6M1RL28</accession>
<dbReference type="Proteomes" id="UP000473008">
    <property type="component" value="Unassembled WGS sequence"/>
</dbReference>
<protein>
    <submittedName>
        <fullName evidence="1">Retention module-containing protein</fullName>
    </submittedName>
</protein>
<dbReference type="InterPro" id="IPR047777">
    <property type="entry name" value="LapA-like_RM"/>
</dbReference>
<gene>
    <name evidence="1" type="ORF">G5S52_03920</name>
</gene>
<proteinExistence type="predicted"/>
<sequence>MKTANTGSETSENIEKLSASVTVEEGKVYLVQNNLATPVSGSGNVGAEGIVIASPNARYIVIKDGEPVLVTEPCATCIKLDDEGIQIIGLDENVTLADSEDAIALLDGDIAALQQAILAGADPTLDFEAPAAGGAAGTSSSIGDFAVIQYNNTSVLAQAGFDTTFSSNAAAPADDDPLPILPPSVVSLCLSPSPRATYSQISTR</sequence>
<keyword evidence="2" id="KW-1185">Reference proteome</keyword>
<evidence type="ECO:0000313" key="2">
    <source>
        <dbReference type="Proteomes" id="UP000473008"/>
    </source>
</evidence>
<comment type="caution">
    <text evidence="1">The sequence shown here is derived from an EMBL/GenBank/DDBJ whole genome shotgun (WGS) entry which is preliminary data.</text>
</comment>
<evidence type="ECO:0000313" key="1">
    <source>
        <dbReference type="EMBL" id="NGN96827.1"/>
    </source>
</evidence>
<reference evidence="1 2" key="1">
    <citation type="submission" date="2020-02" db="EMBL/GenBank/DDBJ databases">
        <title>The draft genome of Grimontia sedimenta sp. nov., isolated from benthic sediments near coral reefs south of Kuwait.</title>
        <authorList>
            <person name="Mahmoud H.M."/>
            <person name="Jose L."/>
            <person name="Eapen S."/>
        </authorList>
    </citation>
    <scope>NUCLEOTIDE SEQUENCE [LARGE SCALE GENOMIC DNA]</scope>
    <source>
        <strain evidence="1 2">S25</strain>
    </source>
</reference>
<dbReference type="RefSeq" id="WP_165011873.1">
    <property type="nucleotide sequence ID" value="NZ_JAALDL010000002.1"/>
</dbReference>
<dbReference type="AlphaFoldDB" id="A0A6M1RL28"/>
<name>A0A6M1RL28_9GAMM</name>